<accession>A0ABQ3UNG8</accession>
<dbReference type="EMBL" id="BNJG01000001">
    <property type="protein sequence ID" value="GHO54167.1"/>
    <property type="molecule type" value="Genomic_DNA"/>
</dbReference>
<comment type="caution">
    <text evidence="1">The sequence shown here is derived from an EMBL/GenBank/DDBJ whole genome shotgun (WGS) entry which is preliminary data.</text>
</comment>
<dbReference type="Proteomes" id="UP000654345">
    <property type="component" value="Unassembled WGS sequence"/>
</dbReference>
<name>A0ABQ3UNG8_9CHLR</name>
<proteinExistence type="predicted"/>
<dbReference type="RefSeq" id="WP_201370911.1">
    <property type="nucleotide sequence ID" value="NZ_BNJG01000001.1"/>
</dbReference>
<organism evidence="1 2">
    <name type="scientific">Ktedonobacter robiniae</name>
    <dbReference type="NCBI Taxonomy" id="2778365"/>
    <lineage>
        <taxon>Bacteria</taxon>
        <taxon>Bacillati</taxon>
        <taxon>Chloroflexota</taxon>
        <taxon>Ktedonobacteria</taxon>
        <taxon>Ktedonobacterales</taxon>
        <taxon>Ktedonobacteraceae</taxon>
        <taxon>Ktedonobacter</taxon>
    </lineage>
</organism>
<protein>
    <submittedName>
        <fullName evidence="1">Uncharacterized protein</fullName>
    </submittedName>
</protein>
<evidence type="ECO:0000313" key="1">
    <source>
        <dbReference type="EMBL" id="GHO54167.1"/>
    </source>
</evidence>
<keyword evidence="2" id="KW-1185">Reference proteome</keyword>
<sequence length="81" mass="9107">MLDDMFPFIDPIIEISEDNTAFVIQVDALFEFLEKTGLDKAMNLQGGTKIEVPLDIAISLLKPDELEKLKNYITSYLAKNG</sequence>
<gene>
    <name evidence="1" type="ORF">KSB_26420</name>
</gene>
<reference evidence="1 2" key="1">
    <citation type="journal article" date="2021" name="Int. J. Syst. Evol. Microbiol.">
        <title>Reticulibacter mediterranei gen. nov., sp. nov., within the new family Reticulibacteraceae fam. nov., and Ktedonospora formicarum gen. nov., sp. nov., Ktedonobacter robiniae sp. nov., Dictyobacter formicarum sp. nov. and Dictyobacter arantiisoli sp. nov., belonging to the class Ktedonobacteria.</title>
        <authorList>
            <person name="Yabe S."/>
            <person name="Zheng Y."/>
            <person name="Wang C.M."/>
            <person name="Sakai Y."/>
            <person name="Abe K."/>
            <person name="Yokota A."/>
            <person name="Donadio S."/>
            <person name="Cavaletti L."/>
            <person name="Monciardini P."/>
        </authorList>
    </citation>
    <scope>NUCLEOTIDE SEQUENCE [LARGE SCALE GENOMIC DNA]</scope>
    <source>
        <strain evidence="1 2">SOSP1-30</strain>
    </source>
</reference>
<evidence type="ECO:0000313" key="2">
    <source>
        <dbReference type="Proteomes" id="UP000654345"/>
    </source>
</evidence>